<evidence type="ECO:0000256" key="2">
    <source>
        <dbReference type="ARBA" id="ARBA00023015"/>
    </source>
</evidence>
<feature type="compositionally biased region" description="Gly residues" evidence="5">
    <location>
        <begin position="94"/>
        <end position="103"/>
    </location>
</feature>
<evidence type="ECO:0000256" key="3">
    <source>
        <dbReference type="ARBA" id="ARBA00023163"/>
    </source>
</evidence>
<evidence type="ECO:0000259" key="6">
    <source>
        <dbReference type="PROSITE" id="PS50090"/>
    </source>
</evidence>
<dbReference type="PROSITE" id="PS50090">
    <property type="entry name" value="MYB_LIKE"/>
    <property type="match status" value="1"/>
</dbReference>
<keyword evidence="2" id="KW-0805">Transcription regulation</keyword>
<evidence type="ECO:0000256" key="5">
    <source>
        <dbReference type="SAM" id="MobiDB-lite"/>
    </source>
</evidence>
<dbReference type="AlphaFoldDB" id="B4FYN7"/>
<name>B4FYN7_MAIZE</name>
<keyword evidence="3" id="KW-0804">Transcription</keyword>
<dbReference type="CDD" id="cd00167">
    <property type="entry name" value="SANT"/>
    <property type="match status" value="1"/>
</dbReference>
<dbReference type="PANTHER" id="PTHR44042">
    <property type="entry name" value="DUPLICATED HOMEODOMAIN-LIKE SUPERFAMILY PROTEIN-RELATED"/>
    <property type="match status" value="1"/>
</dbReference>
<feature type="domain" description="Myb-like" evidence="6">
    <location>
        <begin position="22"/>
        <end position="69"/>
    </location>
</feature>
<evidence type="ECO:0000313" key="7">
    <source>
        <dbReference type="EMBL" id="ACF87230.1"/>
    </source>
</evidence>
<feature type="region of interest" description="Disordered" evidence="5">
    <location>
        <begin position="93"/>
        <end position="126"/>
    </location>
</feature>
<evidence type="ECO:0000256" key="4">
    <source>
        <dbReference type="ARBA" id="ARBA00023242"/>
    </source>
</evidence>
<accession>B4FYN7</accession>
<sequence>MDFHHGCYSSSIHAAGPPPARPWSKEENKMFESALVMFPEHTPERWALVAAQLHGRTPREAWEHYEALVADIDLIERGGVDVPACWNDDNQVRGGCGSEGGTGNSRRAGADRACREGRRPGKPWSEEEHRYDLLSSRLQRRRRRFVELIELGWFLDASRVSTRRRRQLPSLACRAEKPRVLPSWRVGPSRQPHAAASFFPYSSETNASFSLCFVAYAQALPSGAGEVRARGLA</sequence>
<dbReference type="GO" id="GO:0005634">
    <property type="term" value="C:nucleus"/>
    <property type="evidence" value="ECO:0007669"/>
    <property type="project" value="UniProtKB-SubCell"/>
</dbReference>
<dbReference type="EMBL" id="BT042225">
    <property type="protein sequence ID" value="ACF87230.1"/>
    <property type="molecule type" value="mRNA"/>
</dbReference>
<organism evidence="7">
    <name type="scientific">Zea mays</name>
    <name type="common">Maize</name>
    <dbReference type="NCBI Taxonomy" id="4577"/>
    <lineage>
        <taxon>Eukaryota</taxon>
        <taxon>Viridiplantae</taxon>
        <taxon>Streptophyta</taxon>
        <taxon>Embryophyta</taxon>
        <taxon>Tracheophyta</taxon>
        <taxon>Spermatophyta</taxon>
        <taxon>Magnoliopsida</taxon>
        <taxon>Liliopsida</taxon>
        <taxon>Poales</taxon>
        <taxon>Poaceae</taxon>
        <taxon>PACMAD clade</taxon>
        <taxon>Panicoideae</taxon>
        <taxon>Andropogonodae</taxon>
        <taxon>Andropogoneae</taxon>
        <taxon>Tripsacinae</taxon>
        <taxon>Zea</taxon>
    </lineage>
</organism>
<dbReference type="InterPro" id="IPR001005">
    <property type="entry name" value="SANT/Myb"/>
</dbReference>
<comment type="subcellular location">
    <subcellularLocation>
        <location evidence="1">Nucleus</location>
    </subcellularLocation>
</comment>
<evidence type="ECO:0000256" key="1">
    <source>
        <dbReference type="ARBA" id="ARBA00004123"/>
    </source>
</evidence>
<proteinExistence type="evidence at transcript level"/>
<dbReference type="InterPro" id="IPR009057">
    <property type="entry name" value="Homeodomain-like_sf"/>
</dbReference>
<dbReference type="PANTHER" id="PTHR44042:SF23">
    <property type="entry name" value="OS01G0863300 PROTEIN"/>
    <property type="match status" value="1"/>
</dbReference>
<feature type="compositionally biased region" description="Basic and acidic residues" evidence="5">
    <location>
        <begin position="108"/>
        <end position="126"/>
    </location>
</feature>
<dbReference type="FunFam" id="1.10.10.60:FF:000154">
    <property type="entry name" value="Transcription factor SRM1"/>
    <property type="match status" value="1"/>
</dbReference>
<dbReference type="ExpressionAtlas" id="B4FYN7">
    <property type="expression patterns" value="baseline and differential"/>
</dbReference>
<reference evidence="7" key="1">
    <citation type="journal article" date="2009" name="PLoS Genet.">
        <title>Sequencing, mapping, and analysis of 27,455 maize full-length cDNAs.</title>
        <authorList>
            <person name="Soderlund C."/>
            <person name="Descour A."/>
            <person name="Kudrna D."/>
            <person name="Bomhoff M."/>
            <person name="Boyd L."/>
            <person name="Currie J."/>
            <person name="Angelova A."/>
            <person name="Collura K."/>
            <person name="Wissotski M."/>
            <person name="Ashley E."/>
            <person name="Morrow D."/>
            <person name="Fernandes J."/>
            <person name="Walbot V."/>
            <person name="Yu Y."/>
        </authorList>
    </citation>
    <scope>NUCLEOTIDE SEQUENCE</scope>
    <source>
        <strain evidence="7">B73</strain>
    </source>
</reference>
<protein>
    <recommendedName>
        <fullName evidence="6">Myb-like domain-containing protein</fullName>
    </recommendedName>
</protein>
<dbReference type="Gene3D" id="1.10.10.60">
    <property type="entry name" value="Homeodomain-like"/>
    <property type="match status" value="1"/>
</dbReference>
<keyword evidence="4" id="KW-0539">Nucleus</keyword>
<dbReference type="SUPFAM" id="SSF46689">
    <property type="entry name" value="Homeodomain-like"/>
    <property type="match status" value="1"/>
</dbReference>